<dbReference type="PANTHER" id="PTHR43270:SF4">
    <property type="entry name" value="CARNOSINE DIPEPTIDASE 2, ISOFORM A"/>
    <property type="match status" value="1"/>
</dbReference>
<dbReference type="Gene3D" id="3.30.70.360">
    <property type="match status" value="1"/>
</dbReference>
<evidence type="ECO:0000256" key="1">
    <source>
        <dbReference type="ARBA" id="ARBA00022670"/>
    </source>
</evidence>
<accession>A0A4S3L0K5</accession>
<dbReference type="PANTHER" id="PTHR43270">
    <property type="entry name" value="BETA-ALA-HIS DIPEPTIDASE"/>
    <property type="match status" value="1"/>
</dbReference>
<dbReference type="InterPro" id="IPR011650">
    <property type="entry name" value="Peptidase_M20_dimer"/>
</dbReference>
<dbReference type="GO" id="GO:0046872">
    <property type="term" value="F:metal ion binding"/>
    <property type="evidence" value="ECO:0007669"/>
    <property type="project" value="UniProtKB-KW"/>
</dbReference>
<dbReference type="GO" id="GO:0006508">
    <property type="term" value="P:proteolysis"/>
    <property type="evidence" value="ECO:0007669"/>
    <property type="project" value="UniProtKB-KW"/>
</dbReference>
<dbReference type="Gene3D" id="3.40.630.10">
    <property type="entry name" value="Zn peptidases"/>
    <property type="match status" value="1"/>
</dbReference>
<dbReference type="Proteomes" id="UP000294599">
    <property type="component" value="Unassembled WGS sequence"/>
</dbReference>
<keyword evidence="2" id="KW-0479">Metal-binding</keyword>
<dbReference type="AlphaFoldDB" id="A0A4S3L0K5"/>
<dbReference type="Pfam" id="PF01546">
    <property type="entry name" value="Peptidase_M20"/>
    <property type="match status" value="1"/>
</dbReference>
<dbReference type="EMBL" id="SMAF01000005">
    <property type="protein sequence ID" value="TCS99708.1"/>
    <property type="molecule type" value="Genomic_DNA"/>
</dbReference>
<evidence type="ECO:0000313" key="6">
    <source>
        <dbReference type="Proteomes" id="UP000294599"/>
    </source>
</evidence>
<dbReference type="RefSeq" id="WP_123522343.1">
    <property type="nucleotide sequence ID" value="NZ_JBHLWF010000028.1"/>
</dbReference>
<keyword evidence="6" id="KW-1185">Reference proteome</keyword>
<evidence type="ECO:0000256" key="2">
    <source>
        <dbReference type="ARBA" id="ARBA00022723"/>
    </source>
</evidence>
<dbReference type="CDD" id="cd05682">
    <property type="entry name" value="M20_dipept_dapE"/>
    <property type="match status" value="1"/>
</dbReference>
<proteinExistence type="predicted"/>
<dbReference type="InterPro" id="IPR051458">
    <property type="entry name" value="Cyt/Met_Dipeptidase"/>
</dbReference>
<evidence type="ECO:0000256" key="3">
    <source>
        <dbReference type="ARBA" id="ARBA00022801"/>
    </source>
</evidence>
<feature type="domain" description="Peptidase M20 dimerisation" evidence="4">
    <location>
        <begin position="203"/>
        <end position="363"/>
    </location>
</feature>
<comment type="caution">
    <text evidence="5">The sequence shown here is derived from an EMBL/GenBank/DDBJ whole genome shotgun (WGS) entry which is preliminary data.</text>
</comment>
<reference evidence="5 6" key="1">
    <citation type="submission" date="2019-03" db="EMBL/GenBank/DDBJ databases">
        <title>Genomic Encyclopedia of Type Strains, Phase IV (KMG-IV): sequencing the most valuable type-strain genomes for metagenomic binning, comparative biology and taxonomic classification.</title>
        <authorList>
            <person name="Goeker M."/>
        </authorList>
    </citation>
    <scope>NUCLEOTIDE SEQUENCE [LARGE SCALE GENOMIC DNA]</scope>
    <source>
        <strain evidence="5 6">DSM 21944</strain>
    </source>
</reference>
<dbReference type="Pfam" id="PF07687">
    <property type="entry name" value="M20_dimer"/>
    <property type="match status" value="1"/>
</dbReference>
<dbReference type="GO" id="GO:0008233">
    <property type="term" value="F:peptidase activity"/>
    <property type="evidence" value="ECO:0007669"/>
    <property type="project" value="UniProtKB-KW"/>
</dbReference>
<evidence type="ECO:0000259" key="4">
    <source>
        <dbReference type="Pfam" id="PF07687"/>
    </source>
</evidence>
<name>A0A4S3L0K5_9GAMM</name>
<keyword evidence="3" id="KW-0378">Hydrolase</keyword>
<dbReference type="InterPro" id="IPR002933">
    <property type="entry name" value="Peptidase_M20"/>
</dbReference>
<dbReference type="OrthoDB" id="9761532at2"/>
<dbReference type="SUPFAM" id="SSF53187">
    <property type="entry name" value="Zn-dependent exopeptidases"/>
    <property type="match status" value="1"/>
</dbReference>
<protein>
    <submittedName>
        <fullName evidence="5">Acetylornithine deacetylase/succinyl-diaminopimelate desuccinylase-like protein</fullName>
    </submittedName>
</protein>
<evidence type="ECO:0000313" key="5">
    <source>
        <dbReference type="EMBL" id="TCS99708.1"/>
    </source>
</evidence>
<gene>
    <name evidence="5" type="ORF">EDC25_105143</name>
</gene>
<keyword evidence="1" id="KW-0645">Protease</keyword>
<organism evidence="5 6">
    <name type="scientific">Pseudofulvimonas gallinarii</name>
    <dbReference type="NCBI Taxonomy" id="634155"/>
    <lineage>
        <taxon>Bacteria</taxon>
        <taxon>Pseudomonadati</taxon>
        <taxon>Pseudomonadota</taxon>
        <taxon>Gammaproteobacteria</taxon>
        <taxon>Lysobacterales</taxon>
        <taxon>Rhodanobacteraceae</taxon>
        <taxon>Pseudofulvimonas</taxon>
    </lineage>
</organism>
<sequence>MDHRAAGAFASEIWDDEIVPQLTDYIRIPNKSPMFDKDWVEHGYMDAAVALMESWCRSKQVPGMTVEVVRLEGRTPLLLLDIPGEGDDVVLLYGHLDKQPEMTGWDEDLGPWKPVLRDDKLYGRGGADDGYACFASVAAILALKAQGIAHSRCVVMIEACEESGSYDLPYYVDHLADRIGQPSLVVCLDSGCGNYDQMWLTTSLRGLAGGELTVQVLTEGVHSGDASGVVPSSFRILRQLLTRLEDEVSGRIVPEGLYVDIPAERVEQAKQTAGFLKDAIWDKFPFLPGMSPMHDDLSELILNRTWRPALSVTGIDGMPPLDSAGNVLRPFTAVKLSLRLPPTLEPNAAGELVKTLLERDPPNGARVEFKLEKAGTGWNAPALAPWLSKSVDEASQLHFGQPVAYMGEGGTIPFMGMLGAKFPGAQFLITGVLGPHSNAHGPNEFLHIPTGKKLTACVAKVIADHHAASQAGLTRGVGVATGAHAHYGDDHGCC</sequence>